<gene>
    <name evidence="1" type="ORF">M441DRAFT_44453</name>
</gene>
<sequence length="145" mass="16262">MAHSPSFEGCLERVSTPKRRIVSCVKHRQPAEAWATLILKLSRPGLSFHGAPQNGGLSWARWRYKHIAYLAWCGGGFHCLPARRYGRITGTSARMQPGSGTQQLTMQESQVPRRRSYGEYEVRKKTRVLLLRTGTRIEPADAGLG</sequence>
<evidence type="ECO:0000313" key="1">
    <source>
        <dbReference type="EMBL" id="PTB44381.1"/>
    </source>
</evidence>
<protein>
    <submittedName>
        <fullName evidence="1">Uncharacterized protein</fullName>
    </submittedName>
</protein>
<evidence type="ECO:0000313" key="2">
    <source>
        <dbReference type="Proteomes" id="UP000240493"/>
    </source>
</evidence>
<dbReference type="AlphaFoldDB" id="A0A2T3ZHV5"/>
<keyword evidence="2" id="KW-1185">Reference proteome</keyword>
<organism evidence="1 2">
    <name type="scientific">Trichoderma asperellum (strain ATCC 204424 / CBS 433.97 / NBRC 101777)</name>
    <dbReference type="NCBI Taxonomy" id="1042311"/>
    <lineage>
        <taxon>Eukaryota</taxon>
        <taxon>Fungi</taxon>
        <taxon>Dikarya</taxon>
        <taxon>Ascomycota</taxon>
        <taxon>Pezizomycotina</taxon>
        <taxon>Sordariomycetes</taxon>
        <taxon>Hypocreomycetidae</taxon>
        <taxon>Hypocreales</taxon>
        <taxon>Hypocreaceae</taxon>
        <taxon>Trichoderma</taxon>
    </lineage>
</organism>
<dbReference type="EMBL" id="KZ679258">
    <property type="protein sequence ID" value="PTB44381.1"/>
    <property type="molecule type" value="Genomic_DNA"/>
</dbReference>
<name>A0A2T3ZHV5_TRIA4</name>
<accession>A0A2T3ZHV5</accession>
<proteinExistence type="predicted"/>
<dbReference type="Proteomes" id="UP000240493">
    <property type="component" value="Unassembled WGS sequence"/>
</dbReference>
<reference evidence="1 2" key="1">
    <citation type="submission" date="2016-07" db="EMBL/GenBank/DDBJ databases">
        <title>Multiple horizontal gene transfer events from other fungi enriched the ability of initially mycotrophic Trichoderma (Ascomycota) to feed on dead plant biomass.</title>
        <authorList>
            <consortium name="DOE Joint Genome Institute"/>
            <person name="Aerts A."/>
            <person name="Atanasova L."/>
            <person name="Chenthamara K."/>
            <person name="Zhang J."/>
            <person name="Grujic M."/>
            <person name="Henrissat B."/>
            <person name="Kuo A."/>
            <person name="Salamov A."/>
            <person name="Lipzen A."/>
            <person name="Labutti K."/>
            <person name="Barry K."/>
            <person name="Miao Y."/>
            <person name="Rahimi M.J."/>
            <person name="Shen Q."/>
            <person name="Grigoriev I.V."/>
            <person name="Kubicek C.P."/>
            <person name="Druzhinina I.S."/>
        </authorList>
    </citation>
    <scope>NUCLEOTIDE SEQUENCE [LARGE SCALE GENOMIC DNA]</scope>
    <source>
        <strain evidence="1 2">CBS 433.97</strain>
    </source>
</reference>